<feature type="transmembrane region" description="Helical" evidence="8">
    <location>
        <begin position="278"/>
        <end position="304"/>
    </location>
</feature>
<feature type="transmembrane region" description="Helical" evidence="8">
    <location>
        <begin position="316"/>
        <end position="339"/>
    </location>
</feature>
<evidence type="ECO:0000313" key="11">
    <source>
        <dbReference type="Proteomes" id="UP001364211"/>
    </source>
</evidence>
<feature type="transmembrane region" description="Helical" evidence="8">
    <location>
        <begin position="173"/>
        <end position="193"/>
    </location>
</feature>
<evidence type="ECO:0000313" key="10">
    <source>
        <dbReference type="EMBL" id="MEJ8279236.1"/>
    </source>
</evidence>
<feature type="transmembrane region" description="Helical" evidence="8">
    <location>
        <begin position="378"/>
        <end position="403"/>
    </location>
</feature>
<evidence type="ECO:0000256" key="4">
    <source>
        <dbReference type="ARBA" id="ARBA00022692"/>
    </source>
</evidence>
<keyword evidence="6 8" id="KW-0472">Membrane</keyword>
<feature type="transmembrane region" description="Helical" evidence="8">
    <location>
        <begin position="46"/>
        <end position="70"/>
    </location>
</feature>
<feature type="transmembrane region" description="Helical" evidence="8">
    <location>
        <begin position="90"/>
        <end position="112"/>
    </location>
</feature>
<dbReference type="PANTHER" id="PTHR42703:SF1">
    <property type="entry name" value="NA(+)_H(+) ANTIPORTER SUBUNIT D1"/>
    <property type="match status" value="1"/>
</dbReference>
<gene>
    <name evidence="10" type="ORF">WJX68_09865</name>
</gene>
<accession>A0ABU8T5L4</accession>
<feature type="transmembrane region" description="Helical" evidence="8">
    <location>
        <begin position="244"/>
        <end position="266"/>
    </location>
</feature>
<dbReference type="EMBL" id="JBBJUP010000006">
    <property type="protein sequence ID" value="MEJ8279236.1"/>
    <property type="molecule type" value="Genomic_DNA"/>
</dbReference>
<dbReference type="RefSeq" id="WP_340288443.1">
    <property type="nucleotide sequence ID" value="NZ_JBBJUP010000006.1"/>
</dbReference>
<feature type="transmembrane region" description="Helical" evidence="8">
    <location>
        <begin position="142"/>
        <end position="161"/>
    </location>
</feature>
<dbReference type="InterPro" id="IPR001750">
    <property type="entry name" value="ND/Mrp_TM"/>
</dbReference>
<dbReference type="Proteomes" id="UP001364211">
    <property type="component" value="Unassembled WGS sequence"/>
</dbReference>
<keyword evidence="4 7" id="KW-0812">Transmembrane</keyword>
<evidence type="ECO:0000256" key="1">
    <source>
        <dbReference type="ARBA" id="ARBA00004651"/>
    </source>
</evidence>
<evidence type="ECO:0000256" key="3">
    <source>
        <dbReference type="ARBA" id="ARBA00022475"/>
    </source>
</evidence>
<keyword evidence="3" id="KW-1003">Cell membrane</keyword>
<feature type="domain" description="NADH:quinone oxidoreductase/Mrp antiporter transmembrane" evidence="9">
    <location>
        <begin position="139"/>
        <end position="426"/>
    </location>
</feature>
<keyword evidence="5 8" id="KW-1133">Transmembrane helix</keyword>
<evidence type="ECO:0000256" key="5">
    <source>
        <dbReference type="ARBA" id="ARBA00022989"/>
    </source>
</evidence>
<feature type="transmembrane region" description="Helical" evidence="8">
    <location>
        <begin position="6"/>
        <end position="25"/>
    </location>
</feature>
<reference evidence="10 11" key="1">
    <citation type="submission" date="2024-03" db="EMBL/GenBank/DDBJ databases">
        <title>Draft genome sequence of Pseudonocardia sp. DW16-2.</title>
        <authorList>
            <person name="Duangmal K."/>
        </authorList>
    </citation>
    <scope>NUCLEOTIDE SEQUENCE [LARGE SCALE GENOMIC DNA]</scope>
    <source>
        <strain evidence="10 11">DW16-2</strain>
    </source>
</reference>
<evidence type="ECO:0000256" key="8">
    <source>
        <dbReference type="SAM" id="Phobius"/>
    </source>
</evidence>
<comment type="caution">
    <text evidence="10">The sequence shown here is derived from an EMBL/GenBank/DDBJ whole genome shotgun (WGS) entry which is preliminary data.</text>
</comment>
<evidence type="ECO:0000256" key="2">
    <source>
        <dbReference type="ARBA" id="ARBA00005346"/>
    </source>
</evidence>
<comment type="similarity">
    <text evidence="2">Belongs to the CPA3 antiporters (TC 2.A.63) subunit D family.</text>
</comment>
<dbReference type="InterPro" id="IPR003918">
    <property type="entry name" value="NADH_UbQ_OxRdtase"/>
</dbReference>
<name>A0ABU8T5L4_9PSEU</name>
<dbReference type="Pfam" id="PF00361">
    <property type="entry name" value="Proton_antipo_M"/>
    <property type="match status" value="1"/>
</dbReference>
<feature type="transmembrane region" description="Helical" evidence="8">
    <location>
        <begin position="464"/>
        <end position="482"/>
    </location>
</feature>
<dbReference type="PANTHER" id="PTHR42703">
    <property type="entry name" value="NADH DEHYDROGENASE"/>
    <property type="match status" value="1"/>
</dbReference>
<protein>
    <submittedName>
        <fullName evidence="10">Proton-conducting transporter membrane subunit</fullName>
    </submittedName>
</protein>
<sequence length="509" mass="50719">MTGLQALVVAPVLVPLAAAGVLILLTARPPGGGGPFLLPMAARRAVAFTAVAATTAVSAVLLAATSGGAVVVQRLGGWPAGIAIPLAADAFGTIMLTVTGVLGLACLAFAALNDADTDRAFLPQSLLLLAGVHGAYLTADLFTLFVFIEVMLVPSYVLIATGRGPERIAASRLYLTVNLLASTVFLAGLGLVYGVAGTVSLGDLAGRAVADPALAAATAVVLLALAVKSALVPLHNWLPRAYTAAPAAVTVLFSGLLTKVGVYALFRVYSVVYDGDPRFLPVVLVAALLTMVVGVLGAVGAGGMRQILAFHMVSQIGYIVLGLAISTPAGLAAAIYFLVQYVLVKAALLMVAGAVEQHVGTDALDRLGGLAARNPATAAAFAVSALSLAGIPPLSGFVGKLALVVGAVEAGRLTAALVAIGVSVFTLLSMLKIWNGAFWGGPEPAPDPGGGTGTVVALRVPVRAVVPALALGGLSLLLGLWAEPLLAVAGVAAQGLADAGAWATAVGAP</sequence>
<proteinExistence type="inferred from homology"/>
<keyword evidence="11" id="KW-1185">Reference proteome</keyword>
<organism evidence="10 11">
    <name type="scientific">Pseudonocardia spirodelae</name>
    <dbReference type="NCBI Taxonomy" id="3133431"/>
    <lineage>
        <taxon>Bacteria</taxon>
        <taxon>Bacillati</taxon>
        <taxon>Actinomycetota</taxon>
        <taxon>Actinomycetes</taxon>
        <taxon>Pseudonocardiales</taxon>
        <taxon>Pseudonocardiaceae</taxon>
        <taxon>Pseudonocardia</taxon>
    </lineage>
</organism>
<comment type="subcellular location">
    <subcellularLocation>
        <location evidence="1">Cell membrane</location>
        <topology evidence="1">Multi-pass membrane protein</topology>
    </subcellularLocation>
    <subcellularLocation>
        <location evidence="7">Membrane</location>
        <topology evidence="7">Multi-pass membrane protein</topology>
    </subcellularLocation>
</comment>
<evidence type="ECO:0000256" key="6">
    <source>
        <dbReference type="ARBA" id="ARBA00023136"/>
    </source>
</evidence>
<dbReference type="InterPro" id="IPR050586">
    <property type="entry name" value="CPA3_Na-H_Antiporter_D"/>
</dbReference>
<evidence type="ECO:0000256" key="7">
    <source>
        <dbReference type="RuleBase" id="RU000320"/>
    </source>
</evidence>
<dbReference type="PRINTS" id="PR01437">
    <property type="entry name" value="NUOXDRDTASE4"/>
</dbReference>
<feature type="transmembrane region" description="Helical" evidence="8">
    <location>
        <begin position="213"/>
        <end position="232"/>
    </location>
</feature>
<feature type="transmembrane region" description="Helical" evidence="8">
    <location>
        <begin position="415"/>
        <end position="434"/>
    </location>
</feature>
<evidence type="ECO:0000259" key="9">
    <source>
        <dbReference type="Pfam" id="PF00361"/>
    </source>
</evidence>